<sequence length="146" mass="16421">MQPERGDVVRSADPFKLETDKQRPWLILSDDRHPFDTEQFIAAAVSRKEYEPSIRLADDVWETGGVPEESFVAPWSIHSPRSEIWWPGRVASPRRSSIESSLPSGAISTDPGTISVLVVAEDEEDDHQSDQGPELETRREVDPEVV</sequence>
<evidence type="ECO:0000313" key="2">
    <source>
        <dbReference type="EMBL" id="MFC6905403.1"/>
    </source>
</evidence>
<organism evidence="2 3">
    <name type="scientific">Halalkalicoccus tibetensis</name>
    <dbReference type="NCBI Taxonomy" id="175632"/>
    <lineage>
        <taxon>Archaea</taxon>
        <taxon>Methanobacteriati</taxon>
        <taxon>Methanobacteriota</taxon>
        <taxon>Stenosarchaea group</taxon>
        <taxon>Halobacteria</taxon>
        <taxon>Halobacteriales</taxon>
        <taxon>Halococcaceae</taxon>
        <taxon>Halalkalicoccus</taxon>
    </lineage>
</organism>
<evidence type="ECO:0000313" key="3">
    <source>
        <dbReference type="Proteomes" id="UP001596312"/>
    </source>
</evidence>
<protein>
    <submittedName>
        <fullName evidence="2">Uncharacterized protein</fullName>
    </submittedName>
</protein>
<dbReference type="AlphaFoldDB" id="A0ABD5V514"/>
<dbReference type="Proteomes" id="UP001596312">
    <property type="component" value="Unassembled WGS sequence"/>
</dbReference>
<evidence type="ECO:0000256" key="1">
    <source>
        <dbReference type="SAM" id="MobiDB-lite"/>
    </source>
</evidence>
<dbReference type="SUPFAM" id="SSF50118">
    <property type="entry name" value="Cell growth inhibitor/plasmid maintenance toxic component"/>
    <property type="match status" value="1"/>
</dbReference>
<name>A0ABD5V514_9EURY</name>
<keyword evidence="3" id="KW-1185">Reference proteome</keyword>
<feature type="region of interest" description="Disordered" evidence="1">
    <location>
        <begin position="120"/>
        <end position="146"/>
    </location>
</feature>
<comment type="caution">
    <text evidence="2">The sequence shown here is derived from an EMBL/GenBank/DDBJ whole genome shotgun (WGS) entry which is preliminary data.</text>
</comment>
<feature type="compositionally biased region" description="Basic and acidic residues" evidence="1">
    <location>
        <begin position="135"/>
        <end position="146"/>
    </location>
</feature>
<accession>A0ABD5V514</accession>
<reference evidence="2 3" key="1">
    <citation type="journal article" date="2019" name="Int. J. Syst. Evol. Microbiol.">
        <title>The Global Catalogue of Microorganisms (GCM) 10K type strain sequencing project: providing services to taxonomists for standard genome sequencing and annotation.</title>
        <authorList>
            <consortium name="The Broad Institute Genomics Platform"/>
            <consortium name="The Broad Institute Genome Sequencing Center for Infectious Disease"/>
            <person name="Wu L."/>
            <person name="Ma J."/>
        </authorList>
    </citation>
    <scope>NUCLEOTIDE SEQUENCE [LARGE SCALE GENOMIC DNA]</scope>
    <source>
        <strain evidence="2 3">CGMCC 1.3240</strain>
    </source>
</reference>
<proteinExistence type="predicted"/>
<dbReference type="EMBL" id="JBHSXQ010000003">
    <property type="protein sequence ID" value="MFC6905403.1"/>
    <property type="molecule type" value="Genomic_DNA"/>
</dbReference>
<dbReference type="RefSeq" id="WP_340603927.1">
    <property type="nucleotide sequence ID" value="NZ_JBBMXV010000003.1"/>
</dbReference>
<gene>
    <name evidence="2" type="ORF">ACFQGH_09375</name>
</gene>